<gene>
    <name evidence="2" type="ORF">SAMN00808754_0891</name>
</gene>
<proteinExistence type="inferred from homology"/>
<dbReference type="OrthoDB" id="8880247at2"/>
<dbReference type="InterPro" id="IPR042100">
    <property type="entry name" value="Bug_dom1"/>
</dbReference>
<dbReference type="EMBL" id="LT838272">
    <property type="protein sequence ID" value="SMB93645.1"/>
    <property type="molecule type" value="Genomic_DNA"/>
</dbReference>
<dbReference type="Gene3D" id="3.40.190.10">
    <property type="entry name" value="Periplasmic binding protein-like II"/>
    <property type="match status" value="1"/>
</dbReference>
<dbReference type="InterPro" id="IPR005064">
    <property type="entry name" value="BUG"/>
</dbReference>
<protein>
    <submittedName>
        <fullName evidence="2">Tripartite-type tricarboxylate transporter, receptor component TctC</fullName>
    </submittedName>
</protein>
<dbReference type="STRING" id="698762.SAMN00808754_0891"/>
<comment type="similarity">
    <text evidence="1">Belongs to the UPF0065 (bug) family.</text>
</comment>
<dbReference type="PANTHER" id="PTHR42928:SF5">
    <property type="entry name" value="BLR1237 PROTEIN"/>
    <property type="match status" value="1"/>
</dbReference>
<dbReference type="Pfam" id="PF03401">
    <property type="entry name" value="TctC"/>
    <property type="match status" value="1"/>
</dbReference>
<evidence type="ECO:0000313" key="2">
    <source>
        <dbReference type="EMBL" id="SMB93645.1"/>
    </source>
</evidence>
<dbReference type="CDD" id="cd07012">
    <property type="entry name" value="PBP2_Bug_TTT"/>
    <property type="match status" value="1"/>
</dbReference>
<organism evidence="2 3">
    <name type="scientific">Thermanaeromonas toyohensis ToBE</name>
    <dbReference type="NCBI Taxonomy" id="698762"/>
    <lineage>
        <taxon>Bacteria</taxon>
        <taxon>Bacillati</taxon>
        <taxon>Bacillota</taxon>
        <taxon>Clostridia</taxon>
        <taxon>Neomoorellales</taxon>
        <taxon>Neomoorellaceae</taxon>
        <taxon>Thermanaeromonas</taxon>
    </lineage>
</organism>
<reference evidence="2 3" key="1">
    <citation type="submission" date="2017-04" db="EMBL/GenBank/DDBJ databases">
        <authorList>
            <person name="Afonso C.L."/>
            <person name="Miller P.J."/>
            <person name="Scott M.A."/>
            <person name="Spackman E."/>
            <person name="Goraichik I."/>
            <person name="Dimitrov K.M."/>
            <person name="Suarez D.L."/>
            <person name="Swayne D.E."/>
        </authorList>
    </citation>
    <scope>NUCLEOTIDE SEQUENCE [LARGE SCALE GENOMIC DNA]</scope>
    <source>
        <strain evidence="2 3">ToBE</strain>
    </source>
</reference>
<dbReference type="Gene3D" id="3.40.190.150">
    <property type="entry name" value="Bordetella uptake gene, domain 1"/>
    <property type="match status" value="1"/>
</dbReference>
<dbReference type="Proteomes" id="UP000192569">
    <property type="component" value="Chromosome I"/>
</dbReference>
<dbReference type="SUPFAM" id="SSF53850">
    <property type="entry name" value="Periplasmic binding protein-like II"/>
    <property type="match status" value="1"/>
</dbReference>
<dbReference type="PANTHER" id="PTHR42928">
    <property type="entry name" value="TRICARBOXYLATE-BINDING PROTEIN"/>
    <property type="match status" value="1"/>
</dbReference>
<evidence type="ECO:0000256" key="1">
    <source>
        <dbReference type="ARBA" id="ARBA00006987"/>
    </source>
</evidence>
<accession>A0A1W1VJU3</accession>
<keyword evidence="3" id="KW-1185">Reference proteome</keyword>
<sequence>MKVFRYKKGIVLLLIGLFLLALVLAGCSGKPQSPSTGQGAKEEKPTVKFPEKPLTLIVAYGAGGGTDITARLLAAHLEKELGQPVNVINVTGGGGWNGWSQLAHSKPDGYTIGYINVPNIFPGYLDPKVKRPENLESFAVIMNHVTDPCIWAVKGDSKYKSLQELLDDAKKNPEKISFAAHGVGGDDHLALLQVEKVTGAKFKVVHNDSTSISITQVLGGHVQVLGANVSEVFNQHKKGELRVLGVMAEKRSEFLPDVPTFKEQGLNVIMSVSRGIAAPAGTPKEILDILTSALDKATKNPEHIAKAKELGLALDPIKGEDYKKFLKAEEQRIKELMGW</sequence>
<name>A0A1W1VJU3_9FIRM</name>
<keyword evidence="2" id="KW-0675">Receptor</keyword>
<dbReference type="PROSITE" id="PS51257">
    <property type="entry name" value="PROKAR_LIPOPROTEIN"/>
    <property type="match status" value="1"/>
</dbReference>
<dbReference type="PIRSF" id="PIRSF017082">
    <property type="entry name" value="YflP"/>
    <property type="match status" value="1"/>
</dbReference>
<dbReference type="RefSeq" id="WP_084664392.1">
    <property type="nucleotide sequence ID" value="NZ_LT838272.1"/>
</dbReference>
<evidence type="ECO:0000313" key="3">
    <source>
        <dbReference type="Proteomes" id="UP000192569"/>
    </source>
</evidence>
<dbReference type="AlphaFoldDB" id="A0A1W1VJU3"/>